<keyword evidence="1" id="KW-0732">Signal</keyword>
<evidence type="ECO:0000313" key="4">
    <source>
        <dbReference type="Proteomes" id="UP001596473"/>
    </source>
</evidence>
<keyword evidence="4" id="KW-1185">Reference proteome</keyword>
<accession>A0ABW2QYP3</accession>
<dbReference type="InterPro" id="IPR036374">
    <property type="entry name" value="OxRdtase_Mopterin-bd_sf"/>
</dbReference>
<dbReference type="Proteomes" id="UP001596473">
    <property type="component" value="Unassembled WGS sequence"/>
</dbReference>
<feature type="domain" description="Oxidoreductase molybdopterin-binding" evidence="2">
    <location>
        <begin position="65"/>
        <end position="132"/>
    </location>
</feature>
<evidence type="ECO:0000313" key="3">
    <source>
        <dbReference type="EMBL" id="MFC7420811.1"/>
    </source>
</evidence>
<dbReference type="Pfam" id="PF00174">
    <property type="entry name" value="Oxidored_molyb"/>
    <property type="match status" value="1"/>
</dbReference>
<evidence type="ECO:0000256" key="1">
    <source>
        <dbReference type="SAM" id="SignalP"/>
    </source>
</evidence>
<proteinExistence type="predicted"/>
<sequence length="158" mass="17692">MLRAVFLSLCLIFFGSTAIAKTDEIILTVSGKAGLAPVIKLNDVSFAKIPHISMTVMTPWYPTPQKFEGPLLRDVLKLAGINDGNIKLIALNDYAISIPVSDALQYDVILARKLNGKIMSVRDKGPLFLIYPFHQHKELISTQYFRRCSWQLNSIKAE</sequence>
<evidence type="ECO:0000259" key="2">
    <source>
        <dbReference type="Pfam" id="PF00174"/>
    </source>
</evidence>
<protein>
    <submittedName>
        <fullName evidence="3">Molybdopterin-dependent oxidoreductase</fullName>
    </submittedName>
</protein>
<comment type="caution">
    <text evidence="3">The sequence shown here is derived from an EMBL/GenBank/DDBJ whole genome shotgun (WGS) entry which is preliminary data.</text>
</comment>
<organism evidence="3 4">
    <name type="scientific">Iodobacter arcticus</name>
    <dbReference type="NCBI Taxonomy" id="590593"/>
    <lineage>
        <taxon>Bacteria</taxon>
        <taxon>Pseudomonadati</taxon>
        <taxon>Pseudomonadota</taxon>
        <taxon>Betaproteobacteria</taxon>
        <taxon>Neisseriales</taxon>
        <taxon>Chitinibacteraceae</taxon>
        <taxon>Iodobacter</taxon>
    </lineage>
</organism>
<dbReference type="Gene3D" id="3.90.420.10">
    <property type="entry name" value="Oxidoreductase, molybdopterin-binding domain"/>
    <property type="match status" value="1"/>
</dbReference>
<name>A0ABW2QYP3_9NEIS</name>
<dbReference type="EMBL" id="JBHTBQ010000027">
    <property type="protein sequence ID" value="MFC7420811.1"/>
    <property type="molecule type" value="Genomic_DNA"/>
</dbReference>
<dbReference type="SUPFAM" id="SSF56524">
    <property type="entry name" value="Oxidoreductase molybdopterin-binding domain"/>
    <property type="match status" value="1"/>
</dbReference>
<feature type="signal peptide" evidence="1">
    <location>
        <begin position="1"/>
        <end position="20"/>
    </location>
</feature>
<dbReference type="InterPro" id="IPR000572">
    <property type="entry name" value="OxRdtase_Mopterin-bd_dom"/>
</dbReference>
<feature type="chain" id="PRO_5047147432" evidence="1">
    <location>
        <begin position="21"/>
        <end position="158"/>
    </location>
</feature>
<reference evidence="4" key="1">
    <citation type="journal article" date="2019" name="Int. J. Syst. Evol. Microbiol.">
        <title>The Global Catalogue of Microorganisms (GCM) 10K type strain sequencing project: providing services to taxonomists for standard genome sequencing and annotation.</title>
        <authorList>
            <consortium name="The Broad Institute Genomics Platform"/>
            <consortium name="The Broad Institute Genome Sequencing Center for Infectious Disease"/>
            <person name="Wu L."/>
            <person name="Ma J."/>
        </authorList>
    </citation>
    <scope>NUCLEOTIDE SEQUENCE [LARGE SCALE GENOMIC DNA]</scope>
    <source>
        <strain evidence="4">CCUG 62945</strain>
    </source>
</reference>
<dbReference type="RefSeq" id="WP_380188406.1">
    <property type="nucleotide sequence ID" value="NZ_JBHTBQ010000027.1"/>
</dbReference>
<gene>
    <name evidence="3" type="ORF">ACFQNF_13155</name>
</gene>